<sequence>MPETIFSKQDIRRYLIHHFGLDRLDAYGAGKTGLLTYIRHVTSLQQDPLNIIGTNIDIILASRFSEYSPQMLAELLYEDELLIEGFDKEACLFSRDEWGRFAFAREKRAEAHLRTLSYRNHEMALDYLADVTEILQKSSEPISPQDLKLGQLADSSWGSSNLGNAVLYQLWCQGLAVIAGRQGRRKLYKHYEQAKGLTNLPTFDSETDFLDWFIYRRLSGLGAYWLKSGAGWLGRMMKERKAVIARFVDQGKVVKIQVTDMTESLYLTQDNYQRLLAVKETPIKTNQVKFIAPLDNLIWDRKFVKELFDFEYVWEVYKPEKLRQYGYYVLPILLGDKLIARFEPDRDKTRQNTLQISKIWFESESYQTPEIERLIATEVQRYNALLPRK</sequence>
<dbReference type="PANTHER" id="PTHR30528">
    <property type="entry name" value="CYTOPLASMIC PROTEIN"/>
    <property type="match status" value="1"/>
</dbReference>
<dbReference type="Proteomes" id="UP000218689">
    <property type="component" value="Unassembled WGS sequence"/>
</dbReference>
<reference evidence="2" key="1">
    <citation type="submission" date="2017-08" db="EMBL/GenBank/DDBJ databases">
        <title>Draft genome sequence of Lactococcus sp. strain Rs-Y01, isolated from the gut of the lower termite Reticulitermes speratus.</title>
        <authorList>
            <person name="Ohkuma M."/>
            <person name="Yuki M."/>
        </authorList>
    </citation>
    <scope>NUCLEOTIDE SEQUENCE [LARGE SCALE GENOMIC DNA]</scope>
    <source>
        <strain evidence="2">Rs-Y01</strain>
    </source>
</reference>
<organism evidence="1 2">
    <name type="scientific">Pseudolactococcus reticulitermitis</name>
    <dbReference type="NCBI Taxonomy" id="2025039"/>
    <lineage>
        <taxon>Bacteria</taxon>
        <taxon>Bacillati</taxon>
        <taxon>Bacillota</taxon>
        <taxon>Bacilli</taxon>
        <taxon>Lactobacillales</taxon>
        <taxon>Streptococcaceae</taxon>
        <taxon>Pseudolactococcus</taxon>
    </lineage>
</organism>
<dbReference type="Pfam" id="PF06224">
    <property type="entry name" value="AlkZ-like"/>
    <property type="match status" value="1"/>
</dbReference>
<protein>
    <recommendedName>
        <fullName evidence="3">Winged helix-turn-helix domain-containing protein</fullName>
    </recommendedName>
</protein>
<evidence type="ECO:0008006" key="3">
    <source>
        <dbReference type="Google" id="ProtNLM"/>
    </source>
</evidence>
<evidence type="ECO:0000313" key="1">
    <source>
        <dbReference type="EMBL" id="GAX47248.1"/>
    </source>
</evidence>
<dbReference type="EMBL" id="BEDT01000002">
    <property type="protein sequence ID" value="GAX47248.1"/>
    <property type="molecule type" value="Genomic_DNA"/>
</dbReference>
<dbReference type="OrthoDB" id="9787207at2"/>
<comment type="caution">
    <text evidence="1">The sequence shown here is derived from an EMBL/GenBank/DDBJ whole genome shotgun (WGS) entry which is preliminary data.</text>
</comment>
<dbReference type="PANTHER" id="PTHR30528:SF0">
    <property type="entry name" value="CYTOPLASMIC PROTEIN"/>
    <property type="match status" value="1"/>
</dbReference>
<keyword evidence="2" id="KW-1185">Reference proteome</keyword>
<dbReference type="RefSeq" id="WP_094784317.1">
    <property type="nucleotide sequence ID" value="NZ_BEDT01000002.1"/>
</dbReference>
<dbReference type="InterPro" id="IPR009351">
    <property type="entry name" value="AlkZ-like"/>
</dbReference>
<evidence type="ECO:0000313" key="2">
    <source>
        <dbReference type="Proteomes" id="UP000218689"/>
    </source>
</evidence>
<gene>
    <name evidence="1" type="ORF">RsY01_847</name>
</gene>
<dbReference type="AlphaFoldDB" id="A0A224WYP8"/>
<name>A0A224WYP8_9LACT</name>
<accession>A0A224WYP8</accession>
<proteinExistence type="predicted"/>